<evidence type="ECO:0000313" key="2">
    <source>
        <dbReference type="Proteomes" id="UP001420932"/>
    </source>
</evidence>
<dbReference type="AlphaFoldDB" id="A0AAP0KFK5"/>
<gene>
    <name evidence="1" type="ORF">Syun_009003</name>
</gene>
<protein>
    <submittedName>
        <fullName evidence="1">Uncharacterized protein</fullName>
    </submittedName>
</protein>
<keyword evidence="2" id="KW-1185">Reference proteome</keyword>
<proteinExistence type="predicted"/>
<comment type="caution">
    <text evidence="1">The sequence shown here is derived from an EMBL/GenBank/DDBJ whole genome shotgun (WGS) entry which is preliminary data.</text>
</comment>
<sequence>MINLKAQNEHRVVPNIINSRASMGSFFTTYHDSSTKTFGPIKELISRENPPL</sequence>
<name>A0AAP0KFK5_9MAGN</name>
<dbReference type="EMBL" id="JBBNAF010000004">
    <property type="protein sequence ID" value="KAK9150694.1"/>
    <property type="molecule type" value="Genomic_DNA"/>
</dbReference>
<accession>A0AAP0KFK5</accession>
<evidence type="ECO:0000313" key="1">
    <source>
        <dbReference type="EMBL" id="KAK9150694.1"/>
    </source>
</evidence>
<dbReference type="Proteomes" id="UP001420932">
    <property type="component" value="Unassembled WGS sequence"/>
</dbReference>
<reference evidence="1 2" key="1">
    <citation type="submission" date="2024-01" db="EMBL/GenBank/DDBJ databases">
        <title>Genome assemblies of Stephania.</title>
        <authorList>
            <person name="Yang L."/>
        </authorList>
    </citation>
    <scope>NUCLEOTIDE SEQUENCE [LARGE SCALE GENOMIC DNA]</scope>
    <source>
        <strain evidence="1">YNDBR</strain>
        <tissue evidence="1">Leaf</tissue>
    </source>
</reference>
<organism evidence="1 2">
    <name type="scientific">Stephania yunnanensis</name>
    <dbReference type="NCBI Taxonomy" id="152371"/>
    <lineage>
        <taxon>Eukaryota</taxon>
        <taxon>Viridiplantae</taxon>
        <taxon>Streptophyta</taxon>
        <taxon>Embryophyta</taxon>
        <taxon>Tracheophyta</taxon>
        <taxon>Spermatophyta</taxon>
        <taxon>Magnoliopsida</taxon>
        <taxon>Ranunculales</taxon>
        <taxon>Menispermaceae</taxon>
        <taxon>Menispermoideae</taxon>
        <taxon>Cissampelideae</taxon>
        <taxon>Stephania</taxon>
    </lineage>
</organism>